<keyword evidence="2" id="KW-1185">Reference proteome</keyword>
<comment type="caution">
    <text evidence="1">The sequence shown here is derived from an EMBL/GenBank/DDBJ whole genome shotgun (WGS) entry which is preliminary data.</text>
</comment>
<dbReference type="Gene3D" id="1.10.579.10">
    <property type="entry name" value="DNA Cyclobutane Dipyrimidine Photolyase, subunit A, domain 3"/>
    <property type="match status" value="1"/>
</dbReference>
<dbReference type="Gene3D" id="1.25.40.80">
    <property type="match status" value="1"/>
</dbReference>
<protein>
    <submittedName>
        <fullName evidence="1">Deoxyribodipyrimidine photolyase-related protein</fullName>
    </submittedName>
</protein>
<dbReference type="Proteomes" id="UP000241808">
    <property type="component" value="Unassembled WGS sequence"/>
</dbReference>
<dbReference type="PANTHER" id="PTHR38657:SF1">
    <property type="entry name" value="SLR1343 PROTEIN"/>
    <property type="match status" value="1"/>
</dbReference>
<dbReference type="Pfam" id="PF04244">
    <property type="entry name" value="DPRP"/>
    <property type="match status" value="1"/>
</dbReference>
<dbReference type="GO" id="GO:0016829">
    <property type="term" value="F:lyase activity"/>
    <property type="evidence" value="ECO:0007669"/>
    <property type="project" value="UniProtKB-KW"/>
</dbReference>
<dbReference type="AlphaFoldDB" id="A0A2T4Z2G4"/>
<dbReference type="InterPro" id="IPR052551">
    <property type="entry name" value="UV-DNA_repair_photolyase"/>
</dbReference>
<gene>
    <name evidence="1" type="ORF">C8P69_10593</name>
</gene>
<proteinExistence type="predicted"/>
<dbReference type="PANTHER" id="PTHR38657">
    <property type="entry name" value="SLR1343 PROTEIN"/>
    <property type="match status" value="1"/>
</dbReference>
<dbReference type="InterPro" id="IPR036134">
    <property type="entry name" value="Crypto/Photolyase_FAD-like_sf"/>
</dbReference>
<evidence type="ECO:0000313" key="2">
    <source>
        <dbReference type="Proteomes" id="UP000241808"/>
    </source>
</evidence>
<accession>A0A2T4Z2G4</accession>
<evidence type="ECO:0000313" key="1">
    <source>
        <dbReference type="EMBL" id="PTM54943.1"/>
    </source>
</evidence>
<dbReference type="OrthoDB" id="5288100at2"/>
<dbReference type="Gene3D" id="3.40.50.620">
    <property type="entry name" value="HUPs"/>
    <property type="match status" value="1"/>
</dbReference>
<sequence>MAVLRVVLGDQLTREVAALDGLDPARDVVLMVEVADETRYVPHHKQKIVFILSAMRHFAEELKAEGIAVDYVRLDDPENTGSFTGELKRALARHAVERIVATEPGEWRVRAMMETWGAETGLPVEIREDDRFIASRGRFARWAEGRKGFRMEFFYREMRRETGLLMEEGEPVGGQWNFDADNRKPLPKGARLPSRLRFAPDAITREVMALVASRCPDHFGDLEPFGWAVTRPDALEALDHFITEALPFFGDVQDAMKRGEPFLYHGLVSPYLNAGLLTAREVCLAAESAYRRGAAPLNAVEGFIRQILGWREYVRGIYWHQMPAYAETNALGATRPLPWFYWSGETDLACIAEVVGDTRRHAYAHHIQRLMVTGNFALLAGIRPAEIEAWYLAVYVDAFDWVELPNVHGMVMFADGGLLASKPYAASGAYIDRMSDYCAGCAYDPKVKVGEGACPFNLLYWHFIDANAGKLKGNPRMAMPYKTWEKMEAGRKAQILEEAEAFLDALSPEPTRPAAKAGQMALDI</sequence>
<keyword evidence="1" id="KW-0456">Lyase</keyword>
<dbReference type="InterPro" id="IPR014729">
    <property type="entry name" value="Rossmann-like_a/b/a_fold"/>
</dbReference>
<dbReference type="InterPro" id="IPR007357">
    <property type="entry name" value="PhrB-like"/>
</dbReference>
<organism evidence="1 2">
    <name type="scientific">Phreatobacter oligotrophus</name>
    <dbReference type="NCBI Taxonomy" id="1122261"/>
    <lineage>
        <taxon>Bacteria</taxon>
        <taxon>Pseudomonadati</taxon>
        <taxon>Pseudomonadota</taxon>
        <taxon>Alphaproteobacteria</taxon>
        <taxon>Hyphomicrobiales</taxon>
        <taxon>Phreatobacteraceae</taxon>
        <taxon>Phreatobacter</taxon>
    </lineage>
</organism>
<dbReference type="Gene3D" id="1.10.10.1710">
    <property type="entry name" value="Deoxyribodipyrimidine photolyase-related"/>
    <property type="match status" value="1"/>
</dbReference>
<dbReference type="SUPFAM" id="SSF48173">
    <property type="entry name" value="Cryptochrome/photolyase FAD-binding domain"/>
    <property type="match status" value="1"/>
</dbReference>
<name>A0A2T4Z2G4_9HYPH</name>
<dbReference type="EMBL" id="PZZL01000005">
    <property type="protein sequence ID" value="PTM54943.1"/>
    <property type="molecule type" value="Genomic_DNA"/>
</dbReference>
<reference evidence="1 2" key="1">
    <citation type="submission" date="2018-04" db="EMBL/GenBank/DDBJ databases">
        <title>Genomic Encyclopedia of Archaeal and Bacterial Type Strains, Phase II (KMG-II): from individual species to whole genera.</title>
        <authorList>
            <person name="Goeker M."/>
        </authorList>
    </citation>
    <scope>NUCLEOTIDE SEQUENCE [LARGE SCALE GENOMIC DNA]</scope>
    <source>
        <strain evidence="1 2">DSM 25521</strain>
    </source>
</reference>
<dbReference type="RefSeq" id="WP_108177719.1">
    <property type="nucleotide sequence ID" value="NZ_PZZL01000005.1"/>
</dbReference>